<evidence type="ECO:0000313" key="9">
    <source>
        <dbReference type="EMBL" id="BDG61034.1"/>
    </source>
</evidence>
<dbReference type="SUPFAM" id="SSF52833">
    <property type="entry name" value="Thioredoxin-like"/>
    <property type="match status" value="1"/>
</dbReference>
<keyword evidence="4" id="KW-1015">Disulfide bond</keyword>
<keyword evidence="7" id="KW-0812">Transmembrane</keyword>
<dbReference type="RefSeq" id="WP_264841715.1">
    <property type="nucleotide sequence ID" value="NZ_AP025628.1"/>
</dbReference>
<protein>
    <recommendedName>
        <fullName evidence="8">Thioredoxin domain-containing protein</fullName>
    </recommendedName>
</protein>
<evidence type="ECO:0000256" key="3">
    <source>
        <dbReference type="ARBA" id="ARBA00023002"/>
    </source>
</evidence>
<evidence type="ECO:0000313" key="10">
    <source>
        <dbReference type="Proteomes" id="UP001163687"/>
    </source>
</evidence>
<keyword evidence="2" id="KW-0732">Signal</keyword>
<dbReference type="GO" id="GO:0016491">
    <property type="term" value="F:oxidoreductase activity"/>
    <property type="evidence" value="ECO:0007669"/>
    <property type="project" value="UniProtKB-KW"/>
</dbReference>
<sequence length="248" mass="25930">MGKRRNPAQPPGRGTARRRSGISGGAMAAVAAVAALAVLLAIWFGTGPAPDAPAGGSGGPAGTTAGDTAGVPARSGGRTVGRADAPVVVEMYSDFQCPHCATAAREVVPPLLREYADAGQVRFVARYFPILGPGSTLAAEAAACADRQGRFWAYHDELFRRGESGDRSAFTLSGLHEIAGDLGLDGARFRSCLENHETRGEVQADYDQGTRLGVRATPTFLINGVKIEGALPYAEIKRLVDVALKEKR</sequence>
<organism evidence="9 10">
    <name type="scientific">Caldinitratiruptor microaerophilus</name>
    <dbReference type="NCBI Taxonomy" id="671077"/>
    <lineage>
        <taxon>Bacteria</taxon>
        <taxon>Bacillati</taxon>
        <taxon>Bacillota</taxon>
        <taxon>Clostridia</taxon>
        <taxon>Eubacteriales</taxon>
        <taxon>Symbiobacteriaceae</taxon>
        <taxon>Caldinitratiruptor</taxon>
    </lineage>
</organism>
<keyword evidence="3" id="KW-0560">Oxidoreductase</keyword>
<name>A0AA35CKM0_9FIRM</name>
<keyword evidence="10" id="KW-1185">Reference proteome</keyword>
<evidence type="ECO:0000256" key="4">
    <source>
        <dbReference type="ARBA" id="ARBA00023157"/>
    </source>
</evidence>
<keyword evidence="7" id="KW-0472">Membrane</keyword>
<dbReference type="Proteomes" id="UP001163687">
    <property type="component" value="Chromosome"/>
</dbReference>
<dbReference type="InterPro" id="IPR012336">
    <property type="entry name" value="Thioredoxin-like_fold"/>
</dbReference>
<dbReference type="PROSITE" id="PS51352">
    <property type="entry name" value="THIOREDOXIN_2"/>
    <property type="match status" value="1"/>
</dbReference>
<dbReference type="InterPro" id="IPR036249">
    <property type="entry name" value="Thioredoxin-like_sf"/>
</dbReference>
<keyword evidence="7" id="KW-1133">Transmembrane helix</keyword>
<feature type="domain" description="Thioredoxin" evidence="8">
    <location>
        <begin position="59"/>
        <end position="245"/>
    </location>
</feature>
<dbReference type="EMBL" id="AP025628">
    <property type="protein sequence ID" value="BDG61034.1"/>
    <property type="molecule type" value="Genomic_DNA"/>
</dbReference>
<accession>A0AA35CKM0</accession>
<reference evidence="9" key="1">
    <citation type="submission" date="2022-03" db="EMBL/GenBank/DDBJ databases">
        <title>Complete genome sequence of Caldinitratiruptor microaerophilus.</title>
        <authorList>
            <person name="Mukaiyama R."/>
            <person name="Nishiyama T."/>
            <person name="Ueda K."/>
        </authorList>
    </citation>
    <scope>NUCLEOTIDE SEQUENCE</scope>
    <source>
        <strain evidence="9">JCM 16183</strain>
    </source>
</reference>
<feature type="transmembrane region" description="Helical" evidence="7">
    <location>
        <begin position="21"/>
        <end position="44"/>
    </location>
</feature>
<evidence type="ECO:0000256" key="2">
    <source>
        <dbReference type="ARBA" id="ARBA00022729"/>
    </source>
</evidence>
<evidence type="ECO:0000259" key="8">
    <source>
        <dbReference type="PROSITE" id="PS51352"/>
    </source>
</evidence>
<dbReference type="Gene3D" id="3.40.30.10">
    <property type="entry name" value="Glutaredoxin"/>
    <property type="match status" value="1"/>
</dbReference>
<evidence type="ECO:0000256" key="6">
    <source>
        <dbReference type="SAM" id="MobiDB-lite"/>
    </source>
</evidence>
<dbReference type="AlphaFoldDB" id="A0AA35CKM0"/>
<evidence type="ECO:0000256" key="5">
    <source>
        <dbReference type="ARBA" id="ARBA00023284"/>
    </source>
</evidence>
<gene>
    <name evidence="9" type="ORF">caldi_21240</name>
</gene>
<proteinExistence type="inferred from homology"/>
<keyword evidence="5" id="KW-0676">Redox-active center</keyword>
<feature type="region of interest" description="Disordered" evidence="6">
    <location>
        <begin position="1"/>
        <end position="21"/>
    </location>
</feature>
<dbReference type="KEGG" id="cmic:caldi_21240"/>
<dbReference type="PANTHER" id="PTHR13887">
    <property type="entry name" value="GLUTATHIONE S-TRANSFERASE KAPPA"/>
    <property type="match status" value="1"/>
</dbReference>
<dbReference type="Pfam" id="PF13462">
    <property type="entry name" value="Thioredoxin_4"/>
    <property type="match status" value="1"/>
</dbReference>
<evidence type="ECO:0000256" key="1">
    <source>
        <dbReference type="ARBA" id="ARBA00005791"/>
    </source>
</evidence>
<comment type="similarity">
    <text evidence="1">Belongs to the thioredoxin family. DsbA subfamily.</text>
</comment>
<dbReference type="PANTHER" id="PTHR13887:SF14">
    <property type="entry name" value="DISULFIDE BOND FORMATION PROTEIN D"/>
    <property type="match status" value="1"/>
</dbReference>
<feature type="region of interest" description="Disordered" evidence="6">
    <location>
        <begin position="52"/>
        <end position="78"/>
    </location>
</feature>
<dbReference type="InterPro" id="IPR013766">
    <property type="entry name" value="Thioredoxin_domain"/>
</dbReference>
<evidence type="ECO:0000256" key="7">
    <source>
        <dbReference type="SAM" id="Phobius"/>
    </source>
</evidence>